<proteinExistence type="predicted"/>
<organism evidence="2 3">
    <name type="scientific">Parelaphostrongylus tenuis</name>
    <name type="common">Meningeal worm</name>
    <dbReference type="NCBI Taxonomy" id="148309"/>
    <lineage>
        <taxon>Eukaryota</taxon>
        <taxon>Metazoa</taxon>
        <taxon>Ecdysozoa</taxon>
        <taxon>Nematoda</taxon>
        <taxon>Chromadorea</taxon>
        <taxon>Rhabditida</taxon>
        <taxon>Rhabditina</taxon>
        <taxon>Rhabditomorpha</taxon>
        <taxon>Strongyloidea</taxon>
        <taxon>Metastrongylidae</taxon>
        <taxon>Parelaphostrongylus</taxon>
    </lineage>
</organism>
<keyword evidence="3" id="KW-1185">Reference proteome</keyword>
<evidence type="ECO:0000313" key="3">
    <source>
        <dbReference type="Proteomes" id="UP001196413"/>
    </source>
</evidence>
<accession>A0AAD5MGX6</accession>
<protein>
    <submittedName>
        <fullName evidence="2">Uncharacterized protein</fullName>
    </submittedName>
</protein>
<comment type="caution">
    <text evidence="2">The sequence shown here is derived from an EMBL/GenBank/DDBJ whole genome shotgun (WGS) entry which is preliminary data.</text>
</comment>
<dbReference type="AlphaFoldDB" id="A0AAD5MGX6"/>
<dbReference type="Proteomes" id="UP001196413">
    <property type="component" value="Unassembled WGS sequence"/>
</dbReference>
<feature type="region of interest" description="Disordered" evidence="1">
    <location>
        <begin position="24"/>
        <end position="46"/>
    </location>
</feature>
<name>A0AAD5MGX6_PARTN</name>
<gene>
    <name evidence="2" type="ORF">KIN20_014288</name>
</gene>
<evidence type="ECO:0000256" key="1">
    <source>
        <dbReference type="SAM" id="MobiDB-lite"/>
    </source>
</evidence>
<evidence type="ECO:0000313" key="2">
    <source>
        <dbReference type="EMBL" id="KAJ1356558.1"/>
    </source>
</evidence>
<sequence length="76" mass="8513">MQDILSVKGDTLFQLAPKESRLRAESSTSLQSFDDGSSVLHDNQSPEAFNDSGDILPLYNVKVVGRVAQEMIWHHR</sequence>
<dbReference type="EMBL" id="JAHQIW010002843">
    <property type="protein sequence ID" value="KAJ1356558.1"/>
    <property type="molecule type" value="Genomic_DNA"/>
</dbReference>
<reference evidence="2" key="1">
    <citation type="submission" date="2021-06" db="EMBL/GenBank/DDBJ databases">
        <title>Parelaphostrongylus tenuis whole genome reference sequence.</title>
        <authorList>
            <person name="Garwood T.J."/>
            <person name="Larsen P.A."/>
            <person name="Fountain-Jones N.M."/>
            <person name="Garbe J.R."/>
            <person name="Macchietto M.G."/>
            <person name="Kania S.A."/>
            <person name="Gerhold R.W."/>
            <person name="Richards J.E."/>
            <person name="Wolf T.M."/>
        </authorList>
    </citation>
    <scope>NUCLEOTIDE SEQUENCE</scope>
    <source>
        <strain evidence="2">MNPRO001-30</strain>
        <tissue evidence="2">Meninges</tissue>
    </source>
</reference>
<feature type="compositionally biased region" description="Polar residues" evidence="1">
    <location>
        <begin position="25"/>
        <end position="46"/>
    </location>
</feature>